<sequence length="405" mass="45530">MKRGLILTLLLLLLATQVLSETIFERSFEEMGHSDLEVDGPNIRDCIDIPFVFPTDANVMAEENYPIASLNIELLPVKGKDFYAEVKLNDENVGIFHNESFFCEETCWARIALPKELIEEENIFEACLQNSPPVIKSILRSESSMGIYQIIDFSSEDSFVEQADKIEPLIGEKVKITILLHNAGSSSGFMEMKHARALAEDKEAFVVVDGNTQYKGFIKAGETIKMSYTIKPRVLNSISLPPAILYYSNEFGEPKQKFGKMVTINVREPERKVNAFVVKEKEINLVGTETEMQLAVKNDGQDTLFNLDIQLILPANLILTEEATSEIDVLQSGETKYLNFSVRSTKEGEYKIGCSVNYIDLNTSESKCEQSTLIFEKQEVPFELWLGLGLVGIAVVVYLYIQKTG</sequence>
<name>A0A2D6M0F3_9ARCH</name>
<dbReference type="EMBL" id="NZBU01000005">
    <property type="protein sequence ID" value="MAG21900.1"/>
    <property type="molecule type" value="Genomic_DNA"/>
</dbReference>
<keyword evidence="1" id="KW-0472">Membrane</keyword>
<keyword evidence="1" id="KW-1133">Transmembrane helix</keyword>
<protein>
    <recommendedName>
        <fullName evidence="4">DUF11 domain-containing protein</fullName>
    </recommendedName>
</protein>
<evidence type="ECO:0000256" key="1">
    <source>
        <dbReference type="SAM" id="Phobius"/>
    </source>
</evidence>
<feature type="transmembrane region" description="Helical" evidence="1">
    <location>
        <begin position="384"/>
        <end position="401"/>
    </location>
</feature>
<reference evidence="3" key="1">
    <citation type="submission" date="2017-09" db="EMBL/GenBank/DDBJ databases">
        <title>The Reconstruction of 2,631 Draft Metagenome-Assembled Genomes from the Global Oceans.</title>
        <authorList>
            <person name="Tully B.J."/>
            <person name="Graham E.D."/>
            <person name="Heidelberg J.F."/>
        </authorList>
    </citation>
    <scope>NUCLEOTIDE SEQUENCE [LARGE SCALE GENOMIC DNA]</scope>
</reference>
<dbReference type="PANTHER" id="PTHR35902:SF3">
    <property type="entry name" value="NPCBM-ASSOCIATED, NEW3 DOMAIN OF ALPHA-GALACTOSIDASE"/>
    <property type="match status" value="1"/>
</dbReference>
<gene>
    <name evidence="2" type="ORF">CL943_01160</name>
</gene>
<proteinExistence type="predicted"/>
<dbReference type="Gene3D" id="2.60.40.10">
    <property type="entry name" value="Immunoglobulins"/>
    <property type="match status" value="1"/>
</dbReference>
<dbReference type="Proteomes" id="UP000226592">
    <property type="component" value="Unassembled WGS sequence"/>
</dbReference>
<evidence type="ECO:0000313" key="3">
    <source>
        <dbReference type="Proteomes" id="UP000226592"/>
    </source>
</evidence>
<keyword evidence="1" id="KW-0812">Transmembrane</keyword>
<dbReference type="PANTHER" id="PTHR35902">
    <property type="entry name" value="S-LAYER DOMAIN-LIKE PROTEIN-RELATED"/>
    <property type="match status" value="1"/>
</dbReference>
<accession>A0A2D6M0F3</accession>
<dbReference type="InterPro" id="IPR013783">
    <property type="entry name" value="Ig-like_fold"/>
</dbReference>
<organism evidence="2 3">
    <name type="scientific">Candidatus Iainarchaeum sp</name>
    <dbReference type="NCBI Taxonomy" id="3101447"/>
    <lineage>
        <taxon>Archaea</taxon>
        <taxon>Candidatus Iainarchaeota</taxon>
        <taxon>Candidatus Iainarchaeia</taxon>
        <taxon>Candidatus Iainarchaeales</taxon>
        <taxon>Candidatus Iainarchaeaceae</taxon>
        <taxon>Candidatus Iainarchaeum</taxon>
    </lineage>
</organism>
<evidence type="ECO:0008006" key="4">
    <source>
        <dbReference type="Google" id="ProtNLM"/>
    </source>
</evidence>
<comment type="caution">
    <text evidence="2">The sequence shown here is derived from an EMBL/GenBank/DDBJ whole genome shotgun (WGS) entry which is preliminary data.</text>
</comment>
<evidence type="ECO:0000313" key="2">
    <source>
        <dbReference type="EMBL" id="MAG21900.1"/>
    </source>
</evidence>
<dbReference type="AlphaFoldDB" id="A0A2D6M0F3"/>